<gene>
    <name evidence="1" type="ORF">GDS87_24465</name>
    <name evidence="2" type="ORF">GDS87_24745</name>
</gene>
<name>A0ABX6DHR6_9BACI</name>
<organism evidence="1 3">
    <name type="scientific">Lysinibacillus pakistanensis</name>
    <dbReference type="NCBI Taxonomy" id="759811"/>
    <lineage>
        <taxon>Bacteria</taxon>
        <taxon>Bacillati</taxon>
        <taxon>Bacillota</taxon>
        <taxon>Bacilli</taxon>
        <taxon>Bacillales</taxon>
        <taxon>Bacillaceae</taxon>
        <taxon>Lysinibacillus</taxon>
    </lineage>
</organism>
<keyword evidence="1" id="KW-0614">Plasmid</keyword>
<evidence type="ECO:0000313" key="3">
    <source>
        <dbReference type="Proteomes" id="UP000373269"/>
    </source>
</evidence>
<dbReference type="EMBL" id="CP045836">
    <property type="protein sequence ID" value="QGG54077.1"/>
    <property type="molecule type" value="Genomic_DNA"/>
</dbReference>
<evidence type="ECO:0000313" key="2">
    <source>
        <dbReference type="EMBL" id="QGG54132.1"/>
    </source>
</evidence>
<dbReference type="EMBL" id="CP045836">
    <property type="protein sequence ID" value="QGG54132.1"/>
    <property type="molecule type" value="Genomic_DNA"/>
</dbReference>
<protein>
    <submittedName>
        <fullName evidence="1">Uncharacterized protein</fullName>
    </submittedName>
</protein>
<geneLocation type="plasmid" evidence="1 3">
    <name>unnamed</name>
</geneLocation>
<dbReference type="RefSeq" id="WP_369595972.1">
    <property type="nucleotide sequence ID" value="NZ_CP045836.1"/>
</dbReference>
<sequence>MTGDYYNSQRAVERAIEGVKGIVQKSSGFNIEKIVFVVGNDVLNTDNIHKATTKGTAQDTDLHWYKAFKVGLDCYVSCVDYLLGFADVEVIHCPSNHDYITGTLLAETLAVYYRNHKNVTFQTGPKYRKY</sequence>
<reference evidence="1 3" key="1">
    <citation type="submission" date="2019-11" db="EMBL/GenBank/DDBJ databases">
        <title>Whole Genome Sequencing and Comparative Genomic Analyses of Lysinibacillus pakistanensis LZH-9, a Halotolerant Strain with Excellent COD Removal Capability.</title>
        <authorList>
            <person name="Zhou H."/>
        </authorList>
    </citation>
    <scope>NUCLEOTIDE SEQUENCE [LARGE SCALE GENOMIC DNA]</scope>
    <source>
        <strain evidence="1 3">LZH-9</strain>
        <plasmid evidence="1 3">unnamed</plasmid>
    </source>
</reference>
<keyword evidence="3" id="KW-1185">Reference proteome</keyword>
<dbReference type="Proteomes" id="UP000373269">
    <property type="component" value="Plasmid unnamed"/>
</dbReference>
<accession>A0ABX6DHR6</accession>
<evidence type="ECO:0000313" key="1">
    <source>
        <dbReference type="EMBL" id="QGG54077.1"/>
    </source>
</evidence>
<proteinExistence type="predicted"/>